<dbReference type="GeneID" id="96085233"/>
<accession>A0ABR3ULG1</accession>
<dbReference type="EMBL" id="JBHGVX010000004">
    <property type="protein sequence ID" value="KAL1796371.1"/>
    <property type="molecule type" value="Genomic_DNA"/>
</dbReference>
<feature type="signal peptide" evidence="2">
    <location>
        <begin position="1"/>
        <end position="19"/>
    </location>
</feature>
<evidence type="ECO:0000313" key="4">
    <source>
        <dbReference type="Proteomes" id="UP001578633"/>
    </source>
</evidence>
<keyword evidence="2" id="KW-0732">Signal</keyword>
<name>A0ABR3ULG1_9PLEO</name>
<dbReference type="Proteomes" id="UP001578633">
    <property type="component" value="Chromosome 4"/>
</dbReference>
<gene>
    <name evidence="3" type="ORF">ACET3X_004911</name>
</gene>
<evidence type="ECO:0000313" key="3">
    <source>
        <dbReference type="EMBL" id="KAL1796371.1"/>
    </source>
</evidence>
<sequence length="578" mass="65629">MWAFKVLTALFGLVPWFESTSNIEAVVVTQLVLQAPLILPTVTVTKTVGVPATAITHTIPTTSTTATPKSSRPRLNPYKFSSPDHIESRYRAQDRVSTAHAMAVPQYSKLDFAVFLVTIFAVTIMAWWVTVFAMGKGRAMRSLGHVVPAINASFRHTGCRIGYAGLLLGWICLLTDYWFEWSEGYIVWPRVFSTFVSYPLVLTFHSQLPLVKRIPLLCWRFVKMVVNGVGQWFARQAHDWYEGRTSKRRIDKIFERHISVISSGECLFPDLYGAYPNPATWSQIVKAMATDILFFGWNLTIVVIKLRIRSWKQIIPHMLDIFRVTLQVCFGLGEEEVSWKLWKAGYVTFLKGVCAVLSVVFELLKTFLCMIWVTLEVVKAVLAHSRLRYWTTGEAPVSLKKTEAKVYADKVHNAYCETAMYDWERVAVLYLSYQAALEDRAAAHARIDDVVAFYSAISQTIRNPEFLDLLNRANRLYYRRGQRNPFSILAKCAQVNVRAVGIWGPQIEDVSEAIDAKFIPFERDEIVKFIAGMQFGASPIRPPTIAPYPEMSEWTADPFPTDPPAPLSIDLPLTRNFA</sequence>
<feature type="chain" id="PRO_5045949318" evidence="2">
    <location>
        <begin position="20"/>
        <end position="578"/>
    </location>
</feature>
<keyword evidence="4" id="KW-1185">Reference proteome</keyword>
<comment type="caution">
    <text evidence="3">The sequence shown here is derived from an EMBL/GenBank/DDBJ whole genome shotgun (WGS) entry which is preliminary data.</text>
</comment>
<evidence type="ECO:0000256" key="2">
    <source>
        <dbReference type="SAM" id="SignalP"/>
    </source>
</evidence>
<feature type="transmembrane region" description="Helical" evidence="1">
    <location>
        <begin position="112"/>
        <end position="133"/>
    </location>
</feature>
<keyword evidence="1" id="KW-1133">Transmembrane helix</keyword>
<reference evidence="3 4" key="1">
    <citation type="submission" date="2024-09" db="EMBL/GenBank/DDBJ databases">
        <title>T2T genomes of carrot and Alternaria dauci and their utility for understanding host-pathogen interaction during carrot leaf blight disease.</title>
        <authorList>
            <person name="Liu W."/>
            <person name="Xu S."/>
            <person name="Ou C."/>
            <person name="Liu X."/>
            <person name="Zhuang F."/>
            <person name="Deng X.W."/>
        </authorList>
    </citation>
    <scope>NUCLEOTIDE SEQUENCE [LARGE SCALE GENOMIC DNA]</scope>
    <source>
        <strain evidence="3 4">A2016</strain>
    </source>
</reference>
<evidence type="ECO:0000256" key="1">
    <source>
        <dbReference type="SAM" id="Phobius"/>
    </source>
</evidence>
<organism evidence="3 4">
    <name type="scientific">Alternaria dauci</name>
    <dbReference type="NCBI Taxonomy" id="48095"/>
    <lineage>
        <taxon>Eukaryota</taxon>
        <taxon>Fungi</taxon>
        <taxon>Dikarya</taxon>
        <taxon>Ascomycota</taxon>
        <taxon>Pezizomycotina</taxon>
        <taxon>Dothideomycetes</taxon>
        <taxon>Pleosporomycetidae</taxon>
        <taxon>Pleosporales</taxon>
        <taxon>Pleosporineae</taxon>
        <taxon>Pleosporaceae</taxon>
        <taxon>Alternaria</taxon>
        <taxon>Alternaria sect. Porri</taxon>
    </lineage>
</organism>
<protein>
    <submittedName>
        <fullName evidence="3">Uncharacterized protein</fullName>
    </submittedName>
</protein>
<proteinExistence type="predicted"/>
<keyword evidence="1" id="KW-0812">Transmembrane</keyword>
<keyword evidence="1" id="KW-0472">Membrane</keyword>
<dbReference type="RefSeq" id="XP_069306955.1">
    <property type="nucleotide sequence ID" value="XM_069451058.1"/>
</dbReference>